<feature type="compositionally biased region" description="Pro residues" evidence="1">
    <location>
        <begin position="56"/>
        <end position="65"/>
    </location>
</feature>
<dbReference type="EMBL" id="PCYK01000017">
    <property type="protein sequence ID" value="PIR45954.1"/>
    <property type="molecule type" value="Genomic_DNA"/>
</dbReference>
<evidence type="ECO:0000313" key="2">
    <source>
        <dbReference type="EMBL" id="PIR45954.1"/>
    </source>
</evidence>
<evidence type="ECO:0000256" key="1">
    <source>
        <dbReference type="SAM" id="MobiDB-lite"/>
    </source>
</evidence>
<protein>
    <submittedName>
        <fullName evidence="2">Uncharacterized protein</fullName>
    </submittedName>
</protein>
<organism evidence="2 3">
    <name type="scientific">Candidatus Vogelbacteria bacterium CG10_big_fil_rev_8_21_14_0_10_49_38</name>
    <dbReference type="NCBI Taxonomy" id="1975043"/>
    <lineage>
        <taxon>Bacteria</taxon>
        <taxon>Candidatus Vogeliibacteriota</taxon>
    </lineage>
</organism>
<feature type="region of interest" description="Disordered" evidence="1">
    <location>
        <begin position="45"/>
        <end position="65"/>
    </location>
</feature>
<reference evidence="2 3" key="1">
    <citation type="submission" date="2017-09" db="EMBL/GenBank/DDBJ databases">
        <title>Depth-based differentiation of microbial function through sediment-hosted aquifers and enrichment of novel symbionts in the deep terrestrial subsurface.</title>
        <authorList>
            <person name="Probst A.J."/>
            <person name="Ladd B."/>
            <person name="Jarett J.K."/>
            <person name="Geller-Mcgrath D.E."/>
            <person name="Sieber C.M."/>
            <person name="Emerson J.B."/>
            <person name="Anantharaman K."/>
            <person name="Thomas B.C."/>
            <person name="Malmstrom R."/>
            <person name="Stieglmeier M."/>
            <person name="Klingl A."/>
            <person name="Woyke T."/>
            <person name="Ryan C.M."/>
            <person name="Banfield J.F."/>
        </authorList>
    </citation>
    <scope>NUCLEOTIDE SEQUENCE [LARGE SCALE GENOMIC DNA]</scope>
    <source>
        <strain evidence="2">CG10_big_fil_rev_8_21_14_0_10_49_38</strain>
    </source>
</reference>
<accession>A0A2H0RIV2</accession>
<gene>
    <name evidence="2" type="ORF">COV08_02205</name>
</gene>
<evidence type="ECO:0000313" key="3">
    <source>
        <dbReference type="Proteomes" id="UP000230431"/>
    </source>
</evidence>
<dbReference type="AlphaFoldDB" id="A0A2H0RIV2"/>
<proteinExistence type="predicted"/>
<feature type="non-terminal residue" evidence="2">
    <location>
        <position position="65"/>
    </location>
</feature>
<dbReference type="Proteomes" id="UP000230431">
    <property type="component" value="Unassembled WGS sequence"/>
</dbReference>
<sequence>MITDFNNFVNESLGSSLALPANGLGGSRATSFLAAHFALQNTKFGSEKGKVQKPARIPPQTPPAG</sequence>
<name>A0A2H0RIV2_9BACT</name>
<comment type="caution">
    <text evidence="2">The sequence shown here is derived from an EMBL/GenBank/DDBJ whole genome shotgun (WGS) entry which is preliminary data.</text>
</comment>